<feature type="transmembrane region" description="Helical" evidence="9">
    <location>
        <begin position="88"/>
        <end position="111"/>
    </location>
</feature>
<feature type="transmembrane region" description="Helical" evidence="9">
    <location>
        <begin position="281"/>
        <end position="305"/>
    </location>
</feature>
<evidence type="ECO:0000256" key="7">
    <source>
        <dbReference type="ARBA" id="ARBA00023136"/>
    </source>
</evidence>
<feature type="transmembrane region" description="Helical" evidence="9">
    <location>
        <begin position="7"/>
        <end position="23"/>
    </location>
</feature>
<dbReference type="InterPro" id="IPR006153">
    <property type="entry name" value="Cation/H_exchanger_TM"/>
</dbReference>
<name>A0A9P1M9Z1_9PEZI</name>
<feature type="domain" description="Cation/H+ exchanger transmembrane" evidence="10">
    <location>
        <begin position="34"/>
        <end position="186"/>
    </location>
</feature>
<keyword evidence="4 9" id="KW-0812">Transmembrane</keyword>
<dbReference type="Pfam" id="PF00999">
    <property type="entry name" value="Na_H_Exchanger"/>
    <property type="match status" value="1"/>
</dbReference>
<accession>A0A9P1M9Z1</accession>
<organism evidence="11 12">
    <name type="scientific">Parascedosporium putredinis</name>
    <dbReference type="NCBI Taxonomy" id="1442378"/>
    <lineage>
        <taxon>Eukaryota</taxon>
        <taxon>Fungi</taxon>
        <taxon>Dikarya</taxon>
        <taxon>Ascomycota</taxon>
        <taxon>Pezizomycotina</taxon>
        <taxon>Sordariomycetes</taxon>
        <taxon>Hypocreomycetidae</taxon>
        <taxon>Microascales</taxon>
        <taxon>Microascaceae</taxon>
        <taxon>Parascedosporium</taxon>
    </lineage>
</organism>
<dbReference type="GO" id="GO:0016020">
    <property type="term" value="C:membrane"/>
    <property type="evidence" value="ECO:0007669"/>
    <property type="project" value="UniProtKB-SubCell"/>
</dbReference>
<dbReference type="EMBL" id="CALLCH030000007">
    <property type="protein sequence ID" value="CAI4213166.1"/>
    <property type="molecule type" value="Genomic_DNA"/>
</dbReference>
<evidence type="ECO:0000256" key="3">
    <source>
        <dbReference type="ARBA" id="ARBA00022449"/>
    </source>
</evidence>
<evidence type="ECO:0000256" key="8">
    <source>
        <dbReference type="SAM" id="MobiDB-lite"/>
    </source>
</evidence>
<dbReference type="GO" id="GO:0015297">
    <property type="term" value="F:antiporter activity"/>
    <property type="evidence" value="ECO:0007669"/>
    <property type="project" value="UniProtKB-KW"/>
</dbReference>
<keyword evidence="5 9" id="KW-1133">Transmembrane helix</keyword>
<keyword evidence="12" id="KW-1185">Reference proteome</keyword>
<dbReference type="GO" id="GO:1902600">
    <property type="term" value="P:proton transmembrane transport"/>
    <property type="evidence" value="ECO:0007669"/>
    <property type="project" value="InterPro"/>
</dbReference>
<evidence type="ECO:0000256" key="5">
    <source>
        <dbReference type="ARBA" id="ARBA00022989"/>
    </source>
</evidence>
<dbReference type="PANTHER" id="PTHR43562">
    <property type="entry name" value="NAPA-TYPE SODIUM/HYDROGEN ANTIPORTER"/>
    <property type="match status" value="1"/>
</dbReference>
<comment type="subcellular location">
    <subcellularLocation>
        <location evidence="1">Membrane</location>
        <topology evidence="1">Multi-pass membrane protein</topology>
    </subcellularLocation>
</comment>
<dbReference type="AlphaFoldDB" id="A0A9P1M9Z1"/>
<feature type="region of interest" description="Disordered" evidence="8">
    <location>
        <begin position="399"/>
        <end position="418"/>
    </location>
</feature>
<keyword evidence="2" id="KW-0813">Transport</keyword>
<evidence type="ECO:0000256" key="1">
    <source>
        <dbReference type="ARBA" id="ARBA00004141"/>
    </source>
</evidence>
<keyword evidence="6" id="KW-0406">Ion transport</keyword>
<evidence type="ECO:0000256" key="9">
    <source>
        <dbReference type="SAM" id="Phobius"/>
    </source>
</evidence>
<keyword evidence="3" id="KW-0050">Antiport</keyword>
<feature type="transmembrane region" description="Helical" evidence="9">
    <location>
        <begin position="156"/>
        <end position="178"/>
    </location>
</feature>
<feature type="transmembrane region" description="Helical" evidence="9">
    <location>
        <begin position="358"/>
        <end position="381"/>
    </location>
</feature>
<dbReference type="Proteomes" id="UP000838763">
    <property type="component" value="Unassembled WGS sequence"/>
</dbReference>
<feature type="transmembrane region" description="Helical" evidence="9">
    <location>
        <begin position="123"/>
        <end position="144"/>
    </location>
</feature>
<feature type="transmembrane region" description="Helical" evidence="9">
    <location>
        <begin position="29"/>
        <end position="49"/>
    </location>
</feature>
<proteinExistence type="predicted"/>
<dbReference type="OrthoDB" id="1288932at2759"/>
<feature type="transmembrane region" description="Helical" evidence="9">
    <location>
        <begin position="222"/>
        <end position="241"/>
    </location>
</feature>
<evidence type="ECO:0000256" key="4">
    <source>
        <dbReference type="ARBA" id="ARBA00022692"/>
    </source>
</evidence>
<dbReference type="Gene3D" id="1.20.1530.20">
    <property type="match status" value="2"/>
</dbReference>
<evidence type="ECO:0000256" key="2">
    <source>
        <dbReference type="ARBA" id="ARBA00022448"/>
    </source>
</evidence>
<dbReference type="PANTHER" id="PTHR43562:SF2">
    <property type="entry name" value="SODIUM-HYDROGEN ANTIPORTER"/>
    <property type="match status" value="1"/>
</dbReference>
<keyword evidence="7 9" id="KW-0472">Membrane</keyword>
<comment type="caution">
    <text evidence="11">The sequence shown here is derived from an EMBL/GenBank/DDBJ whole genome shotgun (WGS) entry which is preliminary data.</text>
</comment>
<sequence length="483" mass="51443">MLTTAPVIPLLTLISFLFFLTFSDWLAGIILRAGLIGQIIVGLIYGVPIGDILPLDWQETFIALGYLGLILIVFEGGLTVRLDLLRKNFLLSVCAACVGILTPIAFCYLLLYLGFGYGPIETFIIGAALSATSLGTTFVVMSPANTGLDFAQTTVGIVLLSAALLDDISALVMVSVVYKLGALAGTMKTLSLHPPLASAGSSAGPSRYAEPRLAPYGHVPNIILMTLVLCAFVAISGFAGASSVEKAEQVEGKAPTFAHSFEKYVGGAQTSVDREAIWKGIVTTLLMVVGKMLVGVVVPISDALSRRKNTDKTTDGGLLQRTWKPATFLGMAMVARGEIGLLIIQVGLNETSYLSQPAFITAAWAIILNTIIGPVCVGLLIKVHKISIYEDERWGAQEKEVAGGPETPTTHADDEVDQHNYEERLRGRGITGPFSFNIGEDAHASSELWVGPLGCTIVARLQGDDPIRDSILEVLVAGYMYPA</sequence>
<evidence type="ECO:0000313" key="11">
    <source>
        <dbReference type="EMBL" id="CAI4213166.1"/>
    </source>
</evidence>
<evidence type="ECO:0000256" key="6">
    <source>
        <dbReference type="ARBA" id="ARBA00023065"/>
    </source>
</evidence>
<feature type="transmembrane region" description="Helical" evidence="9">
    <location>
        <begin position="61"/>
        <end position="82"/>
    </location>
</feature>
<evidence type="ECO:0000313" key="12">
    <source>
        <dbReference type="Proteomes" id="UP000838763"/>
    </source>
</evidence>
<protein>
    <recommendedName>
        <fullName evidence="10">Cation/H+ exchanger transmembrane domain-containing protein</fullName>
    </recommendedName>
</protein>
<reference evidence="11" key="1">
    <citation type="submission" date="2022-11" db="EMBL/GenBank/DDBJ databases">
        <authorList>
            <person name="Scott C."/>
            <person name="Bruce N."/>
        </authorList>
    </citation>
    <scope>NUCLEOTIDE SEQUENCE</scope>
</reference>
<dbReference type="InterPro" id="IPR038770">
    <property type="entry name" value="Na+/solute_symporter_sf"/>
</dbReference>
<gene>
    <name evidence="11" type="ORF">PPNO1_LOCUS2917</name>
</gene>
<evidence type="ECO:0000259" key="10">
    <source>
        <dbReference type="Pfam" id="PF00999"/>
    </source>
</evidence>